<dbReference type="EMBL" id="CP023777">
    <property type="protein sequence ID" value="ATL46009.1"/>
    <property type="molecule type" value="Genomic_DNA"/>
</dbReference>
<accession>A0A291QPU1</accession>
<name>A0A291QPU1_9BACT</name>
<dbReference type="AlphaFoldDB" id="A0A291QPU1"/>
<keyword evidence="2" id="KW-1185">Reference proteome</keyword>
<dbReference type="Proteomes" id="UP000220133">
    <property type="component" value="Chromosome"/>
</dbReference>
<evidence type="ECO:0000313" key="2">
    <source>
        <dbReference type="Proteomes" id="UP000220133"/>
    </source>
</evidence>
<protein>
    <submittedName>
        <fullName evidence="1">Uncharacterized protein</fullName>
    </submittedName>
</protein>
<proteinExistence type="predicted"/>
<reference evidence="1 2" key="1">
    <citation type="submission" date="2017-10" db="EMBL/GenBank/DDBJ databases">
        <title>Paenichitinophaga pekingensis gen. nov., sp. nov., isolated from activated sludge.</title>
        <authorList>
            <person name="Jin D."/>
            <person name="Kong X."/>
            <person name="Deng Y."/>
            <person name="Bai Z."/>
        </authorList>
    </citation>
    <scope>NUCLEOTIDE SEQUENCE [LARGE SCALE GENOMIC DNA]</scope>
    <source>
        <strain evidence="1 2">13</strain>
    </source>
</reference>
<dbReference type="KEGG" id="cbae:COR50_01870"/>
<dbReference type="OrthoDB" id="9866560at2"/>
<evidence type="ECO:0000313" key="1">
    <source>
        <dbReference type="EMBL" id="ATL46009.1"/>
    </source>
</evidence>
<dbReference type="RefSeq" id="WP_098192399.1">
    <property type="nucleotide sequence ID" value="NZ_CP023777.1"/>
</dbReference>
<gene>
    <name evidence="1" type="ORF">COR50_01870</name>
</gene>
<sequence length="160" mass="17967">MIFLVKNNSTDIPFKNTSHVPSHQQGIKLPDAEQFGYVKYGSNEWYMQTIAQDGYKVKVNQFKIREPIILLPDNAASCHALVYIEAGKFAVRIPRCEEAIVHVKTGEFREASLPASGIELQFNAGYYCIKHIELTETGIPGQELKNMMKILADIPVKVLG</sequence>
<organism evidence="1 2">
    <name type="scientific">Chitinophaga caeni</name>
    <dbReference type="NCBI Taxonomy" id="2029983"/>
    <lineage>
        <taxon>Bacteria</taxon>
        <taxon>Pseudomonadati</taxon>
        <taxon>Bacteroidota</taxon>
        <taxon>Chitinophagia</taxon>
        <taxon>Chitinophagales</taxon>
        <taxon>Chitinophagaceae</taxon>
        <taxon>Chitinophaga</taxon>
    </lineage>
</organism>